<proteinExistence type="predicted"/>
<dbReference type="OrthoDB" id="3014581at2759"/>
<keyword evidence="2" id="KW-0539">Nucleus</keyword>
<comment type="subcellular location">
    <subcellularLocation>
        <location evidence="1">Nucleus</location>
    </subcellularLocation>
</comment>
<evidence type="ECO:0000256" key="1">
    <source>
        <dbReference type="ARBA" id="ARBA00004123"/>
    </source>
</evidence>
<dbReference type="PANTHER" id="PTHR31001">
    <property type="entry name" value="UNCHARACTERIZED TRANSCRIPTIONAL REGULATORY PROTEIN"/>
    <property type="match status" value="1"/>
</dbReference>
<dbReference type="PANTHER" id="PTHR31001:SF90">
    <property type="entry name" value="CENTROMERE DNA-BINDING PROTEIN COMPLEX CBF3 SUBUNIT B"/>
    <property type="match status" value="1"/>
</dbReference>
<evidence type="ECO:0000256" key="2">
    <source>
        <dbReference type="ARBA" id="ARBA00023242"/>
    </source>
</evidence>
<organism evidence="3 4">
    <name type="scientific">Moelleriella libera RCEF 2490</name>
    <dbReference type="NCBI Taxonomy" id="1081109"/>
    <lineage>
        <taxon>Eukaryota</taxon>
        <taxon>Fungi</taxon>
        <taxon>Dikarya</taxon>
        <taxon>Ascomycota</taxon>
        <taxon>Pezizomycotina</taxon>
        <taxon>Sordariomycetes</taxon>
        <taxon>Hypocreomycetidae</taxon>
        <taxon>Hypocreales</taxon>
        <taxon>Clavicipitaceae</taxon>
        <taxon>Moelleriella</taxon>
    </lineage>
</organism>
<comment type="caution">
    <text evidence="3">The sequence shown here is derived from an EMBL/GenBank/DDBJ whole genome shotgun (WGS) entry which is preliminary data.</text>
</comment>
<dbReference type="InterPro" id="IPR050613">
    <property type="entry name" value="Sec_Metabolite_Reg"/>
</dbReference>
<dbReference type="GO" id="GO:0005634">
    <property type="term" value="C:nucleus"/>
    <property type="evidence" value="ECO:0007669"/>
    <property type="project" value="UniProtKB-SubCell"/>
</dbReference>
<gene>
    <name evidence="3" type="ORF">AAL_06386</name>
</gene>
<dbReference type="Proteomes" id="UP000078544">
    <property type="component" value="Unassembled WGS sequence"/>
</dbReference>
<dbReference type="CDD" id="cd12148">
    <property type="entry name" value="fungal_TF_MHR"/>
    <property type="match status" value="1"/>
</dbReference>
<dbReference type="EMBL" id="AZGY01000016">
    <property type="protein sequence ID" value="KZZ92176.1"/>
    <property type="molecule type" value="Genomic_DNA"/>
</dbReference>
<reference evidence="3 4" key="1">
    <citation type="journal article" date="2016" name="Genome Biol. Evol.">
        <title>Divergent and convergent evolution of fungal pathogenicity.</title>
        <authorList>
            <person name="Shang Y."/>
            <person name="Xiao G."/>
            <person name="Zheng P."/>
            <person name="Cen K."/>
            <person name="Zhan S."/>
            <person name="Wang C."/>
        </authorList>
    </citation>
    <scope>NUCLEOTIDE SEQUENCE [LARGE SCALE GENOMIC DNA]</scope>
    <source>
        <strain evidence="3 4">RCEF 2490</strain>
    </source>
</reference>
<dbReference type="AlphaFoldDB" id="A0A167Z502"/>
<protein>
    <submittedName>
        <fullName evidence="3">C6 zinc finger domain protein</fullName>
    </submittedName>
</protein>
<sequence>MSTLQIHSSPLPQSDVILRRLHRLEAAVFNSEPESPKNEISPRFNEVRMQSECPSDYTPFGLHMIRHSQEPILSPDTYARKLAKNLPPISQARVLFNHYAASWHLYTGTVHVPTCSRMLEKTYDAINKGNSPRLDDMLLVLSLFAGASFLWSTELLQNLSSTPAEAKAACLAYINVSMSIVDSAAVPLPPSTTALAAMVNLCHVTVHSRGLSDSAAALRMKCYVMARSLGVDRLDTPKRRSERARKGCDMIDVEMQRRAWWQMVAMDWLGSFSGGPGDGSYFLQPRHMNVRLPANLDDEDITADMVDGEIPLSVPTSMTGAIYRIKVSELCREVVDALPSQYDDAEEVNYSVVLHLDRRFRDFLASLPVFLRGDPESVARSQEMCERMPILVLQRAVLQFTIYGRLCRLHRPYHLEGLTNSRYSYSHKACIADAQRVLEIRRVMEEAGLAAGIRASGSWILMQHVSVAALILATDVSFNPSAPNAAERKAKVLATCEMLEKTSDETDAVMEGVQRNVKMLIAALQSKRGQAADNAPGLEFNRSGGIRDTLMSDVTRQEIDSSRAGGFTESLELDHTDWDQLWKDFIDIAPGMDMTDWDLLLEQMQDAC</sequence>
<keyword evidence="4" id="KW-1185">Reference proteome</keyword>
<accession>A0A167Z502</accession>
<evidence type="ECO:0000313" key="4">
    <source>
        <dbReference type="Proteomes" id="UP000078544"/>
    </source>
</evidence>
<dbReference type="STRING" id="1081109.A0A167Z502"/>
<name>A0A167Z502_9HYPO</name>
<evidence type="ECO:0000313" key="3">
    <source>
        <dbReference type="EMBL" id="KZZ92176.1"/>
    </source>
</evidence>